<feature type="transmembrane region" description="Helical" evidence="10">
    <location>
        <begin position="12"/>
        <end position="32"/>
    </location>
</feature>
<evidence type="ECO:0000256" key="2">
    <source>
        <dbReference type="ARBA" id="ARBA00022448"/>
    </source>
</evidence>
<evidence type="ECO:0000259" key="11">
    <source>
        <dbReference type="PROSITE" id="PS50271"/>
    </source>
</evidence>
<dbReference type="AlphaFoldDB" id="A0A3E0I8C2"/>
<comment type="similarity">
    <text evidence="10">Belongs to the monovalent cation:proton antiporter 1 (CPA1) transporter (TC 2.A.36) family.</text>
</comment>
<evidence type="ECO:0000256" key="9">
    <source>
        <dbReference type="ARBA" id="ARBA00023201"/>
    </source>
</evidence>
<feature type="transmembrane region" description="Helical" evidence="10">
    <location>
        <begin position="247"/>
        <end position="264"/>
    </location>
</feature>
<comment type="subcellular location">
    <subcellularLocation>
        <location evidence="1 10">Cell membrane</location>
        <topology evidence="1 10">Multi-pass membrane protein</topology>
    </subcellularLocation>
</comment>
<feature type="transmembrane region" description="Helical" evidence="10">
    <location>
        <begin position="388"/>
        <end position="408"/>
    </location>
</feature>
<dbReference type="InterPro" id="IPR013083">
    <property type="entry name" value="Znf_RING/FYVE/PHD"/>
</dbReference>
<keyword evidence="13" id="KW-1185">Reference proteome</keyword>
<feature type="domain" description="UBP-type" evidence="11">
    <location>
        <begin position="557"/>
        <end position="641"/>
    </location>
</feature>
<keyword evidence="6 10" id="KW-0915">Sodium</keyword>
<protein>
    <submittedName>
        <fullName evidence="12">CPA1 family monovalent cation:H+ antiporter</fullName>
    </submittedName>
</protein>
<dbReference type="PANTHER" id="PTHR10110">
    <property type="entry name" value="SODIUM/HYDROGEN EXCHANGER"/>
    <property type="match status" value="1"/>
</dbReference>
<accession>A0A3E0I8C2</accession>
<dbReference type="PROSITE" id="PS50271">
    <property type="entry name" value="ZF_UBP"/>
    <property type="match status" value="1"/>
</dbReference>
<dbReference type="Gene3D" id="6.10.140.1330">
    <property type="match status" value="1"/>
</dbReference>
<dbReference type="Pfam" id="PF02148">
    <property type="entry name" value="zf-UBP"/>
    <property type="match status" value="1"/>
</dbReference>
<comment type="function">
    <text evidence="10">Na(+)/H(+) antiporter that extrudes sodium in exchange for external protons.</text>
</comment>
<organism evidence="12 13">
    <name type="scientific">Kutzneria buriramensis</name>
    <dbReference type="NCBI Taxonomy" id="1045776"/>
    <lineage>
        <taxon>Bacteria</taxon>
        <taxon>Bacillati</taxon>
        <taxon>Actinomycetota</taxon>
        <taxon>Actinomycetes</taxon>
        <taxon>Pseudonocardiales</taxon>
        <taxon>Pseudonocardiaceae</taxon>
        <taxon>Kutzneria</taxon>
    </lineage>
</organism>
<dbReference type="EMBL" id="QUNO01000002">
    <property type="protein sequence ID" value="REH54385.1"/>
    <property type="molecule type" value="Genomic_DNA"/>
</dbReference>
<dbReference type="PANTHER" id="PTHR10110:SF86">
    <property type="entry name" value="SODIUM_HYDROGEN EXCHANGER 7"/>
    <property type="match status" value="1"/>
</dbReference>
<dbReference type="GO" id="GO:0051453">
    <property type="term" value="P:regulation of intracellular pH"/>
    <property type="evidence" value="ECO:0007669"/>
    <property type="project" value="TreeGrafter"/>
</dbReference>
<dbReference type="NCBIfam" id="TIGR00831">
    <property type="entry name" value="a_cpa1"/>
    <property type="match status" value="1"/>
</dbReference>
<evidence type="ECO:0000256" key="5">
    <source>
        <dbReference type="ARBA" id="ARBA00022989"/>
    </source>
</evidence>
<dbReference type="GO" id="GO:0098719">
    <property type="term" value="P:sodium ion import across plasma membrane"/>
    <property type="evidence" value="ECO:0007669"/>
    <property type="project" value="TreeGrafter"/>
</dbReference>
<evidence type="ECO:0000256" key="8">
    <source>
        <dbReference type="ARBA" id="ARBA00023136"/>
    </source>
</evidence>
<evidence type="ECO:0000313" key="12">
    <source>
        <dbReference type="EMBL" id="REH54385.1"/>
    </source>
</evidence>
<dbReference type="Proteomes" id="UP000256269">
    <property type="component" value="Unassembled WGS sequence"/>
</dbReference>
<feature type="transmembrane region" description="Helical" evidence="10">
    <location>
        <begin position="69"/>
        <end position="91"/>
    </location>
</feature>
<dbReference type="InterPro" id="IPR004705">
    <property type="entry name" value="Cation/H_exchanger_CPA1_bac"/>
</dbReference>
<keyword evidence="8 10" id="KW-0472">Membrane</keyword>
<proteinExistence type="inferred from homology"/>
<keyword evidence="7 10" id="KW-0406">Ion transport</keyword>
<feature type="transmembrane region" description="Helical" evidence="10">
    <location>
        <begin position="127"/>
        <end position="149"/>
    </location>
</feature>
<keyword evidence="4 10" id="KW-0812">Transmembrane</keyword>
<evidence type="ECO:0000256" key="7">
    <source>
        <dbReference type="ARBA" id="ARBA00023065"/>
    </source>
</evidence>
<keyword evidence="3 10" id="KW-1003">Cell membrane</keyword>
<feature type="transmembrane region" description="Helical" evidence="10">
    <location>
        <begin position="361"/>
        <end position="382"/>
    </location>
</feature>
<sequence>MQVPSHDGIRVMISAVDIAAEIVGLVVAVLAVTAVARRLDWSAPLCLIVVGVVASFVPGVPDYQLDPEVVLVGLLPPLLYSTAIQTSLVDFRRLRGPIAVLSVGLVLFTAAGVGVVAWLVIPGLPLAAGFALGAIVAPPDAVAATAVARRVAMPRKMVRLLEGESLFNDAAALVALSTSVAAITGAISLWNVGLDFVLAAVGGAVAGAVVGYVASFVRLKLTEPVADTALSFAVPFAAYLLGESVHGSGVLAVVIAGLMLGHRSPRVLSGSARTASRHNWQTVQYLLENSVFLLIGLQLRRILTEVGRSGLSVGMLTLICAAVLAATIVTRLVWLMGVAAEKRILTRLGLRKKRKAWPWRYSVVIGWAGMRGVVTLAAAFVLQPGTPQRVVLVLCAFVVVAGTLILQGTTLPMLVRRMGLPGPDPAQDALQEAALLHDMVRVALVKLDEISTDDDPPEVVQRLRDRLQGRTDAAWEQLGRQSALVETPSDAYRRLRLELLAVEREHCLKARDNGMADDVVLRRVLERLDIEESMLDRDDDEPAETDRELRAPASLAGACKHLAHEWKDVEPSSGDSCAACVEEGLTWVHLRMCLKCGNVACCDSSVGKHSDKHFRDTRHPVMRSYEPGESWRWCFVDKQLG</sequence>
<feature type="transmembrane region" description="Helical" evidence="10">
    <location>
        <begin position="170"/>
        <end position="190"/>
    </location>
</feature>
<evidence type="ECO:0000256" key="1">
    <source>
        <dbReference type="ARBA" id="ARBA00004651"/>
    </source>
</evidence>
<evidence type="ECO:0000256" key="3">
    <source>
        <dbReference type="ARBA" id="ARBA00022475"/>
    </source>
</evidence>
<dbReference type="InterPro" id="IPR006153">
    <property type="entry name" value="Cation/H_exchanger_TM"/>
</dbReference>
<gene>
    <name evidence="12" type="ORF">BCF44_102617</name>
</gene>
<dbReference type="SUPFAM" id="SSF57850">
    <property type="entry name" value="RING/U-box"/>
    <property type="match status" value="1"/>
</dbReference>
<evidence type="ECO:0000256" key="4">
    <source>
        <dbReference type="ARBA" id="ARBA00022692"/>
    </source>
</evidence>
<evidence type="ECO:0000256" key="10">
    <source>
        <dbReference type="RuleBase" id="RU366002"/>
    </source>
</evidence>
<dbReference type="InterPro" id="IPR001607">
    <property type="entry name" value="Znf_UBP"/>
</dbReference>
<feature type="transmembrane region" description="Helical" evidence="10">
    <location>
        <begin position="196"/>
        <end position="217"/>
    </location>
</feature>
<dbReference type="Gene3D" id="3.30.40.10">
    <property type="entry name" value="Zinc/RING finger domain, C3HC4 (zinc finger)"/>
    <property type="match status" value="1"/>
</dbReference>
<reference evidence="12 13" key="1">
    <citation type="submission" date="2018-08" db="EMBL/GenBank/DDBJ databases">
        <title>Genomic Encyclopedia of Archaeal and Bacterial Type Strains, Phase II (KMG-II): from individual species to whole genera.</title>
        <authorList>
            <person name="Goeker M."/>
        </authorList>
    </citation>
    <scope>NUCLEOTIDE SEQUENCE [LARGE SCALE GENOMIC DNA]</scope>
    <source>
        <strain evidence="12 13">DSM 45791</strain>
    </source>
</reference>
<dbReference type="GO" id="GO:0015385">
    <property type="term" value="F:sodium:proton antiporter activity"/>
    <property type="evidence" value="ECO:0007669"/>
    <property type="project" value="InterPro"/>
</dbReference>
<keyword evidence="5 10" id="KW-1133">Transmembrane helix</keyword>
<name>A0A3E0I8C2_9PSEU</name>
<keyword evidence="2 10" id="KW-0813">Transport</keyword>
<feature type="transmembrane region" description="Helical" evidence="10">
    <location>
        <begin position="39"/>
        <end position="57"/>
    </location>
</feature>
<dbReference type="GO" id="GO:0008270">
    <property type="term" value="F:zinc ion binding"/>
    <property type="evidence" value="ECO:0007669"/>
    <property type="project" value="InterPro"/>
</dbReference>
<evidence type="ECO:0000256" key="6">
    <source>
        <dbReference type="ARBA" id="ARBA00023053"/>
    </source>
</evidence>
<feature type="transmembrane region" description="Helical" evidence="10">
    <location>
        <begin position="98"/>
        <end position="121"/>
    </location>
</feature>
<dbReference type="GO" id="GO:0015386">
    <property type="term" value="F:potassium:proton antiporter activity"/>
    <property type="evidence" value="ECO:0007669"/>
    <property type="project" value="TreeGrafter"/>
</dbReference>
<feature type="transmembrane region" description="Helical" evidence="10">
    <location>
        <begin position="315"/>
        <end position="340"/>
    </location>
</feature>
<dbReference type="Pfam" id="PF00999">
    <property type="entry name" value="Na_H_Exchanger"/>
    <property type="match status" value="1"/>
</dbReference>
<dbReference type="GO" id="GO:0005886">
    <property type="term" value="C:plasma membrane"/>
    <property type="evidence" value="ECO:0007669"/>
    <property type="project" value="UniProtKB-SubCell"/>
</dbReference>
<evidence type="ECO:0000313" key="13">
    <source>
        <dbReference type="Proteomes" id="UP000256269"/>
    </source>
</evidence>
<dbReference type="InterPro" id="IPR018422">
    <property type="entry name" value="Cation/H_exchanger_CPA1"/>
</dbReference>
<keyword evidence="9 10" id="KW-0739">Sodium transport</keyword>
<comment type="caution">
    <text evidence="12">The sequence shown here is derived from an EMBL/GenBank/DDBJ whole genome shotgun (WGS) entry which is preliminary data.</text>
</comment>
<keyword evidence="10" id="KW-0050">Antiport</keyword>